<dbReference type="Proteomes" id="UP000320762">
    <property type="component" value="Unassembled WGS sequence"/>
</dbReference>
<dbReference type="STRING" id="97359.A0A550C2K9"/>
<dbReference type="OrthoDB" id="3256901at2759"/>
<evidence type="ECO:0000313" key="3">
    <source>
        <dbReference type="Proteomes" id="UP000320762"/>
    </source>
</evidence>
<protein>
    <submittedName>
        <fullName evidence="2">Uncharacterized protein</fullName>
    </submittedName>
</protein>
<feature type="compositionally biased region" description="Basic and acidic residues" evidence="1">
    <location>
        <begin position="79"/>
        <end position="89"/>
    </location>
</feature>
<gene>
    <name evidence="2" type="ORF">BD626DRAFT_509504</name>
</gene>
<keyword evidence="3" id="KW-1185">Reference proteome</keyword>
<comment type="caution">
    <text evidence="2">The sequence shown here is derived from an EMBL/GenBank/DDBJ whole genome shotgun (WGS) entry which is preliminary data.</text>
</comment>
<name>A0A550C2K9_9AGAR</name>
<reference evidence="2 3" key="1">
    <citation type="journal article" date="2019" name="New Phytol.">
        <title>Comparative genomics reveals unique wood-decay strategies and fruiting body development in the Schizophyllaceae.</title>
        <authorList>
            <person name="Almasi E."/>
            <person name="Sahu N."/>
            <person name="Krizsan K."/>
            <person name="Balint B."/>
            <person name="Kovacs G.M."/>
            <person name="Kiss B."/>
            <person name="Cseklye J."/>
            <person name="Drula E."/>
            <person name="Henrissat B."/>
            <person name="Nagy I."/>
            <person name="Chovatia M."/>
            <person name="Adam C."/>
            <person name="LaButti K."/>
            <person name="Lipzen A."/>
            <person name="Riley R."/>
            <person name="Grigoriev I.V."/>
            <person name="Nagy L.G."/>
        </authorList>
    </citation>
    <scope>NUCLEOTIDE SEQUENCE [LARGE SCALE GENOMIC DNA]</scope>
    <source>
        <strain evidence="2 3">NL-1724</strain>
    </source>
</reference>
<evidence type="ECO:0000313" key="2">
    <source>
        <dbReference type="EMBL" id="TRM59027.1"/>
    </source>
</evidence>
<accession>A0A550C2K9</accession>
<dbReference type="EMBL" id="VDMD01000031">
    <property type="protein sequence ID" value="TRM59027.1"/>
    <property type="molecule type" value="Genomic_DNA"/>
</dbReference>
<sequence length="417" mass="45044">MASKHTKSRADSAAETLSALSVLGAPDISNADFERLYRGPLGTLLDSIASHMKGRKETALIRATIQMRQAADARPGKRSTHDKPSDNLRRATSRLNSAQKSVEVYEDELHARQISLAKSSACKRSSGYLLESMAVLEEERGRRLRKATDSCDALRSRTPPTDIIVAPPKPQLLRRRNHTELTLHNLHAYHVHLHNLTKTTSQAASAPSARFESILPPAPNNDRVLASIAALHEDVSNKEGRLQRLSDISLTRLVVCQKLAAVTTDFAIAAAPSLSTSLHAQITSALGRVECLREDLGSGLQLNANDVVQSEKFANAVKALLKIHGHVTSSVILEECIMGGSAMICANCATSSVPDLEVSAYESSATAHEARAIKLLSRKSEKADYGIRIIDDMEQGLLRDMRIAGVLHGHSGGSGKA</sequence>
<proteinExistence type="predicted"/>
<dbReference type="AlphaFoldDB" id="A0A550C2K9"/>
<feature type="region of interest" description="Disordered" evidence="1">
    <location>
        <begin position="68"/>
        <end position="95"/>
    </location>
</feature>
<organism evidence="2 3">
    <name type="scientific">Schizophyllum amplum</name>
    <dbReference type="NCBI Taxonomy" id="97359"/>
    <lineage>
        <taxon>Eukaryota</taxon>
        <taxon>Fungi</taxon>
        <taxon>Dikarya</taxon>
        <taxon>Basidiomycota</taxon>
        <taxon>Agaricomycotina</taxon>
        <taxon>Agaricomycetes</taxon>
        <taxon>Agaricomycetidae</taxon>
        <taxon>Agaricales</taxon>
        <taxon>Schizophyllaceae</taxon>
        <taxon>Schizophyllum</taxon>
    </lineage>
</organism>
<evidence type="ECO:0000256" key="1">
    <source>
        <dbReference type="SAM" id="MobiDB-lite"/>
    </source>
</evidence>